<proteinExistence type="predicted"/>
<accession>A0A8J5HZW5</accession>
<feature type="compositionally biased region" description="Basic and acidic residues" evidence="1">
    <location>
        <begin position="59"/>
        <end position="77"/>
    </location>
</feature>
<sequence>MRQVSNPSFYAFESVYAAVFRLFFYSFESIYAAVFFDFSSYAFELVYTAGMPPRRVYQRHREDGCDGGEREEERHATPDPPSPLPDAATRILEGMTRLSILVMPIGDDRRTCICSSGGWALRILLALLTPLLLRGGFDPWRLKRKFISLRQGDLSVAEFVKKFDRGCHFVPLITNDAIEKLRHFLDGLRPIIRRDVLLADPTEYQDAVTRAYRAERSLKDIEGDGHKDKEYPKLQESVIGRAFVMHAKEAEPDTTLVTSRISIVGVATYALLNSGATHSFISKVFVKRLGILPEDKGIGFKATGPSGE</sequence>
<dbReference type="Gene3D" id="2.40.70.10">
    <property type="entry name" value="Acid Proteases"/>
    <property type="match status" value="1"/>
</dbReference>
<dbReference type="InterPro" id="IPR021109">
    <property type="entry name" value="Peptidase_aspartic_dom_sf"/>
</dbReference>
<comment type="caution">
    <text evidence="2">The sequence shown here is derived from an EMBL/GenBank/DDBJ whole genome shotgun (WGS) entry which is preliminary data.</text>
</comment>
<evidence type="ECO:0000313" key="2">
    <source>
        <dbReference type="EMBL" id="KAG6523882.1"/>
    </source>
</evidence>
<dbReference type="Proteomes" id="UP000734854">
    <property type="component" value="Unassembled WGS sequence"/>
</dbReference>
<keyword evidence="3" id="KW-1185">Reference proteome</keyword>
<reference evidence="2 3" key="1">
    <citation type="submission" date="2020-08" db="EMBL/GenBank/DDBJ databases">
        <title>Plant Genome Project.</title>
        <authorList>
            <person name="Zhang R.-G."/>
        </authorList>
    </citation>
    <scope>NUCLEOTIDE SEQUENCE [LARGE SCALE GENOMIC DNA]</scope>
    <source>
        <tissue evidence="2">Rhizome</tissue>
    </source>
</reference>
<protein>
    <recommendedName>
        <fullName evidence="4">Retrotransposon gag domain-containing protein</fullName>
    </recommendedName>
</protein>
<gene>
    <name evidence="2" type="ORF">ZIOFF_013769</name>
</gene>
<evidence type="ECO:0000313" key="3">
    <source>
        <dbReference type="Proteomes" id="UP000734854"/>
    </source>
</evidence>
<feature type="region of interest" description="Disordered" evidence="1">
    <location>
        <begin position="59"/>
        <end position="86"/>
    </location>
</feature>
<dbReference type="CDD" id="cd00303">
    <property type="entry name" value="retropepsin_like"/>
    <property type="match status" value="1"/>
</dbReference>
<evidence type="ECO:0000256" key="1">
    <source>
        <dbReference type="SAM" id="MobiDB-lite"/>
    </source>
</evidence>
<dbReference type="AlphaFoldDB" id="A0A8J5HZW5"/>
<name>A0A8J5HZW5_ZINOF</name>
<evidence type="ECO:0008006" key="4">
    <source>
        <dbReference type="Google" id="ProtNLM"/>
    </source>
</evidence>
<dbReference type="Pfam" id="PF08284">
    <property type="entry name" value="RVP_2"/>
    <property type="match status" value="1"/>
</dbReference>
<dbReference type="EMBL" id="JACMSC010000004">
    <property type="protein sequence ID" value="KAG6523882.1"/>
    <property type="molecule type" value="Genomic_DNA"/>
</dbReference>
<organism evidence="2 3">
    <name type="scientific">Zingiber officinale</name>
    <name type="common">Ginger</name>
    <name type="synonym">Amomum zingiber</name>
    <dbReference type="NCBI Taxonomy" id="94328"/>
    <lineage>
        <taxon>Eukaryota</taxon>
        <taxon>Viridiplantae</taxon>
        <taxon>Streptophyta</taxon>
        <taxon>Embryophyta</taxon>
        <taxon>Tracheophyta</taxon>
        <taxon>Spermatophyta</taxon>
        <taxon>Magnoliopsida</taxon>
        <taxon>Liliopsida</taxon>
        <taxon>Zingiberales</taxon>
        <taxon>Zingiberaceae</taxon>
        <taxon>Zingiber</taxon>
    </lineage>
</organism>